<dbReference type="InterPro" id="IPR019844">
    <property type="entry name" value="CSD_CS"/>
</dbReference>
<feature type="domain" description="CSD" evidence="9">
    <location>
        <begin position="1"/>
        <end position="65"/>
    </location>
</feature>
<evidence type="ECO:0000256" key="5">
    <source>
        <dbReference type="ARBA" id="ARBA00023159"/>
    </source>
</evidence>
<dbReference type="PANTHER" id="PTHR46565:SF20">
    <property type="entry name" value="COLD SHOCK DOMAIN-CONTAINING PROTEIN 4"/>
    <property type="match status" value="1"/>
</dbReference>
<keyword evidence="6" id="KW-0804">Transcription</keyword>
<dbReference type="PROSITE" id="PS51857">
    <property type="entry name" value="CSD_2"/>
    <property type="match status" value="1"/>
</dbReference>
<dbReference type="InterPro" id="IPR012156">
    <property type="entry name" value="Cold_shock_CspA"/>
</dbReference>
<dbReference type="InterPro" id="IPR011129">
    <property type="entry name" value="CSD"/>
</dbReference>
<organism evidence="10 11">
    <name type="scientific">Candidatus Aquitaenariimonas noxiae</name>
    <dbReference type="NCBI Taxonomy" id="1974741"/>
    <lineage>
        <taxon>Bacteria</taxon>
        <taxon>Pseudomonadati</taxon>
        <taxon>Candidatus Omnitrophota</taxon>
        <taxon>Candidatus Aquitaenariimonas</taxon>
    </lineage>
</organism>
<sequence length="85" mass="9499">MHTGKIKKLVRDRGFGFIDATDGREIFFHQSSLVEADFKNLSEDQPVEFEVEKSPKGPRAINIRIAQPAQPAQPDQPAQPAQPTE</sequence>
<evidence type="ECO:0000313" key="11">
    <source>
        <dbReference type="Proteomes" id="UP000230052"/>
    </source>
</evidence>
<dbReference type="AlphaFoldDB" id="A0A2J0L5B4"/>
<dbReference type="PRINTS" id="PR00050">
    <property type="entry name" value="COLDSHOCK"/>
</dbReference>
<protein>
    <submittedName>
        <fullName evidence="10">Cold-shock protein</fullName>
    </submittedName>
</protein>
<evidence type="ECO:0000256" key="6">
    <source>
        <dbReference type="ARBA" id="ARBA00023163"/>
    </source>
</evidence>
<dbReference type="InterPro" id="IPR012340">
    <property type="entry name" value="NA-bd_OB-fold"/>
</dbReference>
<dbReference type="InterPro" id="IPR002059">
    <property type="entry name" value="CSP_DNA-bd"/>
</dbReference>
<evidence type="ECO:0000313" key="10">
    <source>
        <dbReference type="EMBL" id="PIU42486.1"/>
    </source>
</evidence>
<accession>A0A2J0L5B4</accession>
<evidence type="ECO:0000256" key="8">
    <source>
        <dbReference type="SAM" id="MobiDB-lite"/>
    </source>
</evidence>
<reference evidence="10 11" key="1">
    <citation type="submission" date="2017-09" db="EMBL/GenBank/DDBJ databases">
        <title>Depth-based differentiation of microbial function through sediment-hosted aquifers and enrichment of novel symbionts in the deep terrestrial subsurface.</title>
        <authorList>
            <person name="Probst A.J."/>
            <person name="Ladd B."/>
            <person name="Jarett J.K."/>
            <person name="Geller-Mcgrath D.E."/>
            <person name="Sieber C.M."/>
            <person name="Emerson J.B."/>
            <person name="Anantharaman K."/>
            <person name="Thomas B.C."/>
            <person name="Malmstrom R."/>
            <person name="Stieglmeier M."/>
            <person name="Klingl A."/>
            <person name="Woyke T."/>
            <person name="Ryan C.M."/>
            <person name="Banfield J.F."/>
        </authorList>
    </citation>
    <scope>NUCLEOTIDE SEQUENCE [LARGE SCALE GENOMIC DNA]</scope>
    <source>
        <strain evidence="10">CG07_land_8_20_14_0_80_42_15</strain>
    </source>
</reference>
<dbReference type="Proteomes" id="UP000230052">
    <property type="component" value="Unassembled WGS sequence"/>
</dbReference>
<keyword evidence="5" id="KW-0010">Activator</keyword>
<feature type="region of interest" description="Disordered" evidence="8">
    <location>
        <begin position="66"/>
        <end position="85"/>
    </location>
</feature>
<dbReference type="Gene3D" id="2.40.50.140">
    <property type="entry name" value="Nucleic acid-binding proteins"/>
    <property type="match status" value="1"/>
</dbReference>
<evidence type="ECO:0000256" key="1">
    <source>
        <dbReference type="ARBA" id="ARBA00004496"/>
    </source>
</evidence>
<evidence type="ECO:0000256" key="3">
    <source>
        <dbReference type="ARBA" id="ARBA00023015"/>
    </source>
</evidence>
<gene>
    <name evidence="10" type="ORF">COS99_00110</name>
</gene>
<comment type="subcellular location">
    <subcellularLocation>
        <location evidence="1 7">Cytoplasm</location>
    </subcellularLocation>
</comment>
<dbReference type="SUPFAM" id="SSF50249">
    <property type="entry name" value="Nucleic acid-binding proteins"/>
    <property type="match status" value="1"/>
</dbReference>
<comment type="caution">
    <text evidence="10">The sequence shown here is derived from an EMBL/GenBank/DDBJ whole genome shotgun (WGS) entry which is preliminary data.</text>
</comment>
<dbReference type="Pfam" id="PF00313">
    <property type="entry name" value="CSD"/>
    <property type="match status" value="1"/>
</dbReference>
<evidence type="ECO:0000256" key="2">
    <source>
        <dbReference type="ARBA" id="ARBA00022490"/>
    </source>
</evidence>
<dbReference type="GO" id="GO:0005829">
    <property type="term" value="C:cytosol"/>
    <property type="evidence" value="ECO:0007669"/>
    <property type="project" value="UniProtKB-ARBA"/>
</dbReference>
<keyword evidence="4" id="KW-0238">DNA-binding</keyword>
<dbReference type="EMBL" id="PEWV01000001">
    <property type="protein sequence ID" value="PIU42486.1"/>
    <property type="molecule type" value="Genomic_DNA"/>
</dbReference>
<evidence type="ECO:0000256" key="7">
    <source>
        <dbReference type="RuleBase" id="RU000408"/>
    </source>
</evidence>
<evidence type="ECO:0000256" key="4">
    <source>
        <dbReference type="ARBA" id="ARBA00023125"/>
    </source>
</evidence>
<dbReference type="GO" id="GO:0003677">
    <property type="term" value="F:DNA binding"/>
    <property type="evidence" value="ECO:0007669"/>
    <property type="project" value="UniProtKB-KW"/>
</dbReference>
<name>A0A2J0L5B4_9BACT</name>
<dbReference type="SMART" id="SM00357">
    <property type="entry name" value="CSP"/>
    <property type="match status" value="1"/>
</dbReference>
<evidence type="ECO:0000259" key="9">
    <source>
        <dbReference type="PROSITE" id="PS51857"/>
    </source>
</evidence>
<keyword evidence="3" id="KW-0805">Transcription regulation</keyword>
<dbReference type="PROSITE" id="PS00352">
    <property type="entry name" value="CSD_1"/>
    <property type="match status" value="1"/>
</dbReference>
<keyword evidence="2" id="KW-0963">Cytoplasm</keyword>
<dbReference type="PIRSF" id="PIRSF002599">
    <property type="entry name" value="Cold_shock_A"/>
    <property type="match status" value="1"/>
</dbReference>
<dbReference type="PANTHER" id="PTHR46565">
    <property type="entry name" value="COLD SHOCK DOMAIN PROTEIN 2"/>
    <property type="match status" value="1"/>
</dbReference>
<proteinExistence type="predicted"/>